<dbReference type="AlphaFoldDB" id="A0A249KTZ4"/>
<evidence type="ECO:0000256" key="2">
    <source>
        <dbReference type="ARBA" id="ARBA00012224"/>
    </source>
</evidence>
<dbReference type="GO" id="GO:0030170">
    <property type="term" value="F:pyridoxal phosphate binding"/>
    <property type="evidence" value="ECO:0007669"/>
    <property type="project" value="InterPro"/>
</dbReference>
<evidence type="ECO:0000256" key="5">
    <source>
        <dbReference type="ARBA" id="ARBA00037974"/>
    </source>
</evidence>
<evidence type="ECO:0000313" key="7">
    <source>
        <dbReference type="EMBL" id="ASY20283.1"/>
    </source>
</evidence>
<sequence>MSDNNVVAPALSELLTHSSEKWRGFAADVLPLPVMEMDFPIAQPIRDVLIEMVNHSDLGYLGPVPELADGFASFCAKRWSWEIDKSQVRIAADVGVGCVEVLRVFTKPGDRILINSPVYQNFYNWINEVQLEKVDVPFVKSGSESDDVNPWSLDFDEVEKVYASGIKVHLLCSPHNPLGRIYSRAELTRIADMAKKYNVLVISDEIHSPLVFKSHEFVPFLAISETAREVGVAVTSASKGWNIAGLKSALIVSQNAKIDEVLALMPLAVKFRSSILGAFASAAAFKDGEVWLDSVLKTLEENSIMVRDLLSAKLPSVKTHLPQSSYVAWLDLTSLNLGENPAQTLLERGKVAFNAGYMYGPQSSQFVRLNYATSPTILTEAIDRIVKSL</sequence>
<dbReference type="EC" id="4.4.1.13" evidence="2"/>
<feature type="domain" description="Aminotransferase class I/classII large" evidence="6">
    <location>
        <begin position="81"/>
        <end position="385"/>
    </location>
</feature>
<dbReference type="EMBL" id="CP016776">
    <property type="protein sequence ID" value="ASY20283.1"/>
    <property type="molecule type" value="Genomic_DNA"/>
</dbReference>
<dbReference type="GO" id="GO:0047804">
    <property type="term" value="F:cysteine-S-conjugate beta-lyase activity"/>
    <property type="evidence" value="ECO:0007669"/>
    <property type="project" value="UniProtKB-EC"/>
</dbReference>
<comment type="cofactor">
    <cofactor evidence="1">
        <name>pyridoxal 5'-phosphate</name>
        <dbReference type="ChEBI" id="CHEBI:597326"/>
    </cofactor>
</comment>
<keyword evidence="3" id="KW-0663">Pyridoxal phosphate</keyword>
<evidence type="ECO:0000313" key="8">
    <source>
        <dbReference type="Proteomes" id="UP000217186"/>
    </source>
</evidence>
<dbReference type="Gene3D" id="3.90.1150.10">
    <property type="entry name" value="Aspartate Aminotransferase, domain 1"/>
    <property type="match status" value="1"/>
</dbReference>
<evidence type="ECO:0000256" key="3">
    <source>
        <dbReference type="ARBA" id="ARBA00022898"/>
    </source>
</evidence>
<dbReference type="InterPro" id="IPR015421">
    <property type="entry name" value="PyrdxlP-dep_Trfase_major"/>
</dbReference>
<dbReference type="PANTHER" id="PTHR43525:SF2">
    <property type="entry name" value="CYSTATHIONINE BETA-LYASE-RELATED"/>
    <property type="match status" value="1"/>
</dbReference>
<dbReference type="SUPFAM" id="SSF53383">
    <property type="entry name" value="PLP-dependent transferases"/>
    <property type="match status" value="1"/>
</dbReference>
<dbReference type="Pfam" id="PF00155">
    <property type="entry name" value="Aminotran_1_2"/>
    <property type="match status" value="1"/>
</dbReference>
<dbReference type="OrthoDB" id="3224382at2"/>
<evidence type="ECO:0000259" key="6">
    <source>
        <dbReference type="Pfam" id="PF00155"/>
    </source>
</evidence>
<organism evidence="7 8">
    <name type="scientific">Candidatus Planktophila vernalis</name>
    <dbReference type="NCBI Taxonomy" id="1884907"/>
    <lineage>
        <taxon>Bacteria</taxon>
        <taxon>Bacillati</taxon>
        <taxon>Actinomycetota</taxon>
        <taxon>Actinomycetes</taxon>
        <taxon>Candidatus Nanopelagicales</taxon>
        <taxon>Candidatus Nanopelagicaceae</taxon>
        <taxon>Candidatus Planktophila</taxon>
    </lineage>
</organism>
<accession>A0A249KTZ4</accession>
<protein>
    <recommendedName>
        <fullName evidence="2">cysteine-S-conjugate beta-lyase</fullName>
        <ecNumber evidence="2">4.4.1.13</ecNumber>
    </recommendedName>
</protein>
<dbReference type="PANTHER" id="PTHR43525">
    <property type="entry name" value="PROTEIN MALY"/>
    <property type="match status" value="1"/>
</dbReference>
<proteinExistence type="inferred from homology"/>
<dbReference type="InterPro" id="IPR051798">
    <property type="entry name" value="Class-II_PLP-Dep_Aminotrans"/>
</dbReference>
<evidence type="ECO:0000256" key="4">
    <source>
        <dbReference type="ARBA" id="ARBA00023239"/>
    </source>
</evidence>
<dbReference type="KEGG" id="pvn:A7sIIA15_05425"/>
<dbReference type="InterPro" id="IPR015422">
    <property type="entry name" value="PyrdxlP-dep_Trfase_small"/>
</dbReference>
<gene>
    <name evidence="7" type="ORF">A7sIIA15_05425</name>
</gene>
<dbReference type="Gene3D" id="3.40.640.10">
    <property type="entry name" value="Type I PLP-dependent aspartate aminotransferase-like (Major domain)"/>
    <property type="match status" value="1"/>
</dbReference>
<name>A0A249KTZ4_9ACTN</name>
<keyword evidence="4 7" id="KW-0456">Lyase</keyword>
<evidence type="ECO:0000256" key="1">
    <source>
        <dbReference type="ARBA" id="ARBA00001933"/>
    </source>
</evidence>
<dbReference type="RefSeq" id="WP_095686144.1">
    <property type="nucleotide sequence ID" value="NZ_CP016776.1"/>
</dbReference>
<keyword evidence="8" id="KW-1185">Reference proteome</keyword>
<dbReference type="InterPro" id="IPR004839">
    <property type="entry name" value="Aminotransferase_I/II_large"/>
</dbReference>
<dbReference type="CDD" id="cd00609">
    <property type="entry name" value="AAT_like"/>
    <property type="match status" value="1"/>
</dbReference>
<dbReference type="Proteomes" id="UP000217186">
    <property type="component" value="Chromosome"/>
</dbReference>
<reference evidence="7 8" key="1">
    <citation type="submission" date="2016-07" db="EMBL/GenBank/DDBJ databases">
        <title>High microdiversification within the ubiquitous acI lineage of Actinobacteria.</title>
        <authorList>
            <person name="Neuenschwander S.M."/>
            <person name="Salcher M."/>
            <person name="Ghai R."/>
            <person name="Pernthaler J."/>
        </authorList>
    </citation>
    <scope>NUCLEOTIDE SEQUENCE [LARGE SCALE GENOMIC DNA]</scope>
    <source>
        <strain evidence="7">MMS-IIA-15</strain>
    </source>
</reference>
<comment type="similarity">
    <text evidence="5">Belongs to the class-II pyridoxal-phosphate-dependent aminotransferase family. MalY/PatB cystathionine beta-lyase subfamily.</text>
</comment>
<dbReference type="InterPro" id="IPR015424">
    <property type="entry name" value="PyrdxlP-dep_Trfase"/>
</dbReference>